<evidence type="ECO:0000313" key="13">
    <source>
        <dbReference type="Proteomes" id="UP000233399"/>
    </source>
</evidence>
<evidence type="ECO:0000256" key="10">
    <source>
        <dbReference type="PIRSR" id="PIRSR001589-3"/>
    </source>
</evidence>
<dbReference type="InterPro" id="IPR014729">
    <property type="entry name" value="Rossmann-like_a/b/a_fold"/>
</dbReference>
<dbReference type="PANTHER" id="PTHR43284">
    <property type="entry name" value="ASPARAGINE SYNTHETASE (GLUTAMINE-HYDROLYZING)"/>
    <property type="match status" value="1"/>
</dbReference>
<dbReference type="EMBL" id="PJCG01000001">
    <property type="protein sequence ID" value="PKI25874.1"/>
    <property type="molecule type" value="Genomic_DNA"/>
</dbReference>
<keyword evidence="6 8" id="KW-0315">Glutamine amidotransferase</keyword>
<dbReference type="Pfam" id="PF00733">
    <property type="entry name" value="Asn_synthase"/>
    <property type="match status" value="1"/>
</dbReference>
<feature type="binding site" evidence="9">
    <location>
        <begin position="376"/>
        <end position="377"/>
    </location>
    <ligand>
        <name>ATP</name>
        <dbReference type="ChEBI" id="CHEBI:30616"/>
    </ligand>
</feature>
<dbReference type="GO" id="GO:0004066">
    <property type="term" value="F:asparagine synthase (glutamine-hydrolyzing) activity"/>
    <property type="evidence" value="ECO:0007669"/>
    <property type="project" value="UniProtKB-EC"/>
</dbReference>
<dbReference type="RefSeq" id="WP_101195934.1">
    <property type="nucleotide sequence ID" value="NZ_PJCG01000001.1"/>
</dbReference>
<feature type="active site" description="For GATase activity" evidence="8">
    <location>
        <position position="2"/>
    </location>
</feature>
<evidence type="ECO:0000256" key="2">
    <source>
        <dbReference type="ARBA" id="ARBA00005752"/>
    </source>
</evidence>
<comment type="similarity">
    <text evidence="2">Belongs to the asparagine synthetase family.</text>
</comment>
<accession>A0A2N1IYU6</accession>
<dbReference type="GO" id="GO:0006529">
    <property type="term" value="P:asparagine biosynthetic process"/>
    <property type="evidence" value="ECO:0007669"/>
    <property type="project" value="UniProtKB-KW"/>
</dbReference>
<dbReference type="CDD" id="cd01991">
    <property type="entry name" value="Asn_synthase_B_C"/>
    <property type="match status" value="1"/>
</dbReference>
<keyword evidence="5 9" id="KW-0067">ATP-binding</keyword>
<evidence type="ECO:0000313" key="12">
    <source>
        <dbReference type="EMBL" id="PKI25874.1"/>
    </source>
</evidence>
<comment type="caution">
    <text evidence="12">The sequence shown here is derived from an EMBL/GenBank/DDBJ whole genome shotgun (WGS) entry which is preliminary data.</text>
</comment>
<feature type="binding site" evidence="9">
    <location>
        <position position="303"/>
    </location>
    <ligand>
        <name>ATP</name>
        <dbReference type="ChEBI" id="CHEBI:30616"/>
    </ligand>
</feature>
<dbReference type="InterPro" id="IPR033738">
    <property type="entry name" value="AsnB_N"/>
</dbReference>
<evidence type="ECO:0000259" key="11">
    <source>
        <dbReference type="PROSITE" id="PS51278"/>
    </source>
</evidence>
<evidence type="ECO:0000256" key="4">
    <source>
        <dbReference type="ARBA" id="ARBA00022741"/>
    </source>
</evidence>
<feature type="binding site" evidence="9">
    <location>
        <position position="103"/>
    </location>
    <ligand>
        <name>L-glutamine</name>
        <dbReference type="ChEBI" id="CHEBI:58359"/>
    </ligand>
</feature>
<dbReference type="SUPFAM" id="SSF56235">
    <property type="entry name" value="N-terminal nucleophile aminohydrolases (Ntn hydrolases)"/>
    <property type="match status" value="1"/>
</dbReference>
<dbReference type="NCBIfam" id="TIGR01536">
    <property type="entry name" value="asn_synth_AEB"/>
    <property type="match status" value="1"/>
</dbReference>
<dbReference type="PIRSF" id="PIRSF001589">
    <property type="entry name" value="Asn_synthetase_glu-h"/>
    <property type="match status" value="1"/>
</dbReference>
<feature type="domain" description="Glutamine amidotransferase type-2" evidence="11">
    <location>
        <begin position="2"/>
        <end position="217"/>
    </location>
</feature>
<dbReference type="Gene3D" id="3.60.20.10">
    <property type="entry name" value="Glutamine Phosphoribosylpyrophosphate, subunit 1, domain 1"/>
    <property type="match status" value="1"/>
</dbReference>
<proteinExistence type="inferred from homology"/>
<reference evidence="12 13" key="1">
    <citation type="submission" date="2017-12" db="EMBL/GenBank/DDBJ databases">
        <title>Isolation and characterization of an aerobic denitrifying Pseudomonas monteilii CY06 from aquaculture ponds.</title>
        <authorList>
            <person name="Ma Q."/>
            <person name="Cai Y."/>
            <person name="He Z."/>
        </authorList>
    </citation>
    <scope>NUCLEOTIDE SEQUENCE [LARGE SCALE GENOMIC DNA]</scope>
    <source>
        <strain evidence="12 13">CY06</strain>
    </source>
</reference>
<evidence type="ECO:0000256" key="3">
    <source>
        <dbReference type="ARBA" id="ARBA00012737"/>
    </source>
</evidence>
<dbReference type="SUPFAM" id="SSF52402">
    <property type="entry name" value="Adenine nucleotide alpha hydrolases-like"/>
    <property type="match status" value="1"/>
</dbReference>
<dbReference type="AlphaFoldDB" id="A0A2N1IYU6"/>
<dbReference type="Pfam" id="PF13522">
    <property type="entry name" value="GATase_6"/>
    <property type="match status" value="1"/>
</dbReference>
<evidence type="ECO:0000256" key="8">
    <source>
        <dbReference type="PIRSR" id="PIRSR001589-1"/>
    </source>
</evidence>
<dbReference type="InterPro" id="IPR017932">
    <property type="entry name" value="GATase_2_dom"/>
</dbReference>
<dbReference type="Proteomes" id="UP000233399">
    <property type="component" value="Unassembled WGS sequence"/>
</dbReference>
<name>A0A2N1IYU6_9PSED</name>
<keyword evidence="8" id="KW-0028">Amino-acid biosynthesis</keyword>
<dbReference type="InterPro" id="IPR029055">
    <property type="entry name" value="Ntn_hydrolases_N"/>
</dbReference>
<dbReference type="PANTHER" id="PTHR43284:SF1">
    <property type="entry name" value="ASPARAGINE SYNTHETASE"/>
    <property type="match status" value="1"/>
</dbReference>
<dbReference type="Gene3D" id="3.40.50.620">
    <property type="entry name" value="HUPs"/>
    <property type="match status" value="1"/>
</dbReference>
<evidence type="ECO:0000256" key="7">
    <source>
        <dbReference type="ARBA" id="ARBA00048741"/>
    </source>
</evidence>
<dbReference type="InterPro" id="IPR001962">
    <property type="entry name" value="Asn_synthase"/>
</dbReference>
<evidence type="ECO:0000256" key="9">
    <source>
        <dbReference type="PIRSR" id="PIRSR001589-2"/>
    </source>
</evidence>
<dbReference type="InterPro" id="IPR051786">
    <property type="entry name" value="ASN_synthetase/amidase"/>
</dbReference>
<sequence length="628" mass="70345">MCGFSGFFGEGPFASEASLHAMGKVLLHRGPDASGYWFDLAQGIGFTHQRLAVVDLSSAGSQPMHSQQGKYVIAFNGEIYNHADLRRALDIDQQAPHWRGHSDTETLLACFEAWGVERTLKATVGMFAIALWDTHKFELTLARDRMGEKPLYWGWQGGYLLFGSELKALKAHPGFNADINRNALAALLRYNYIPAPLSIYQGIQKLQPEHYITIGKGRIINQGLKSKAYWSFNQAVAEGRRNPFGGSDSEAVQALEVSLTNSIRGQMLSDVPLGAFLSGGVDSSTIVAIMQKHSPRPVQTFTIGFDEAGFNEAAHAKLVAEHLKTDHAELYVGSVEAMSVIEKLPTMFCEPFADSSQIPTFLVSQMASKKVTVALSGDAGDELFGGYNPYMFAPRIWKGLSKVPLSVRRAASKLLQHAPVSDKFKKLLSLADSPTKELLYRQMISHWKNPCAVVLGAAETRTIVDSPDLWPDVGSFEEWMMSIDTQMYMVDDILVKVDRAAMANSLETRVPLLDHRVVELACRLPLDMKIRDNKGKWLLRELLYRHVPKSLIERPKKGFSVPLGAWLKGPLREWAEELLDPVRIQRQGYLNSESVRCLWAQHLAARQDHSRQLWSILMFQAWYEEQIR</sequence>
<dbReference type="CDD" id="cd00712">
    <property type="entry name" value="AsnB"/>
    <property type="match status" value="1"/>
</dbReference>
<dbReference type="GO" id="GO:0005524">
    <property type="term" value="F:ATP binding"/>
    <property type="evidence" value="ECO:0007669"/>
    <property type="project" value="UniProtKB-KW"/>
</dbReference>
<organism evidence="12 13">
    <name type="scientific">Pseudomonas monteilii</name>
    <dbReference type="NCBI Taxonomy" id="76759"/>
    <lineage>
        <taxon>Bacteria</taxon>
        <taxon>Pseudomonadati</taxon>
        <taxon>Pseudomonadota</taxon>
        <taxon>Gammaproteobacteria</taxon>
        <taxon>Pseudomonadales</taxon>
        <taxon>Pseudomonadaceae</taxon>
        <taxon>Pseudomonas</taxon>
    </lineage>
</organism>
<comment type="pathway">
    <text evidence="1">Amino-acid biosynthesis; L-asparagine biosynthesis; L-asparagine from L-aspartate (L-Gln route): step 1/1.</text>
</comment>
<gene>
    <name evidence="12" type="primary">asnB</name>
    <name evidence="12" type="ORF">CXB65_00055</name>
</gene>
<protein>
    <recommendedName>
        <fullName evidence="3">asparagine synthase (glutamine-hydrolyzing)</fullName>
        <ecNumber evidence="3">6.3.5.4</ecNumber>
    </recommendedName>
</protein>
<evidence type="ECO:0000256" key="6">
    <source>
        <dbReference type="ARBA" id="ARBA00022962"/>
    </source>
</evidence>
<dbReference type="GO" id="GO:0005829">
    <property type="term" value="C:cytosol"/>
    <property type="evidence" value="ECO:0007669"/>
    <property type="project" value="TreeGrafter"/>
</dbReference>
<evidence type="ECO:0000256" key="1">
    <source>
        <dbReference type="ARBA" id="ARBA00005187"/>
    </source>
</evidence>
<comment type="catalytic activity">
    <reaction evidence="7">
        <text>L-aspartate + L-glutamine + ATP + H2O = L-asparagine + L-glutamate + AMP + diphosphate + H(+)</text>
        <dbReference type="Rhea" id="RHEA:12228"/>
        <dbReference type="ChEBI" id="CHEBI:15377"/>
        <dbReference type="ChEBI" id="CHEBI:15378"/>
        <dbReference type="ChEBI" id="CHEBI:29985"/>
        <dbReference type="ChEBI" id="CHEBI:29991"/>
        <dbReference type="ChEBI" id="CHEBI:30616"/>
        <dbReference type="ChEBI" id="CHEBI:33019"/>
        <dbReference type="ChEBI" id="CHEBI:58048"/>
        <dbReference type="ChEBI" id="CHEBI:58359"/>
        <dbReference type="ChEBI" id="CHEBI:456215"/>
        <dbReference type="EC" id="6.3.5.4"/>
    </reaction>
</comment>
<evidence type="ECO:0000256" key="5">
    <source>
        <dbReference type="ARBA" id="ARBA00022840"/>
    </source>
</evidence>
<keyword evidence="4 9" id="KW-0547">Nucleotide-binding</keyword>
<dbReference type="InterPro" id="IPR006426">
    <property type="entry name" value="Asn_synth_AEB"/>
</dbReference>
<dbReference type="EC" id="6.3.5.4" evidence="3"/>
<dbReference type="PROSITE" id="PS51278">
    <property type="entry name" value="GATASE_TYPE_2"/>
    <property type="match status" value="1"/>
</dbReference>
<feature type="site" description="Important for beta-aspartyl-AMP intermediate formation" evidence="10">
    <location>
        <position position="378"/>
    </location>
</feature>
<keyword evidence="8" id="KW-0061">Asparagine biosynthesis</keyword>